<gene>
    <name evidence="14" type="primary">cas9</name>
    <name evidence="14" type="ORF">F0H25_09280</name>
</gene>
<dbReference type="GO" id="GO:0051607">
    <property type="term" value="P:defense response to virus"/>
    <property type="evidence" value="ECO:0007669"/>
    <property type="project" value="UniProtKB-KW"/>
</dbReference>
<dbReference type="EMBL" id="AAKDLR010000095">
    <property type="protein sequence ID" value="ECQ9024259.1"/>
    <property type="molecule type" value="Genomic_DNA"/>
</dbReference>
<accession>A0A5Z0F9U9</accession>
<evidence type="ECO:0000259" key="13">
    <source>
        <dbReference type="PROSITE" id="PS51749"/>
    </source>
</evidence>
<evidence type="ECO:0000256" key="8">
    <source>
        <dbReference type="ARBA" id="ARBA00023118"/>
    </source>
</evidence>
<protein>
    <submittedName>
        <fullName evidence="14">Type II CRISPR RNA-guided endonuclease Cas9</fullName>
    </submittedName>
</protein>
<keyword evidence="4 12" id="KW-0255">Endonuclease</keyword>
<dbReference type="InterPro" id="IPR028629">
    <property type="entry name" value="Cas9"/>
</dbReference>
<evidence type="ECO:0000256" key="5">
    <source>
        <dbReference type="ARBA" id="ARBA00022801"/>
    </source>
</evidence>
<dbReference type="GO" id="GO:0016787">
    <property type="term" value="F:hydrolase activity"/>
    <property type="evidence" value="ECO:0007669"/>
    <property type="project" value="UniProtKB-KW"/>
</dbReference>
<evidence type="ECO:0000256" key="6">
    <source>
        <dbReference type="ARBA" id="ARBA00022842"/>
    </source>
</evidence>
<keyword evidence="10" id="KW-0464">Manganese</keyword>
<dbReference type="GO" id="GO:0046872">
    <property type="term" value="F:metal ion binding"/>
    <property type="evidence" value="ECO:0007669"/>
    <property type="project" value="UniProtKB-KW"/>
</dbReference>
<dbReference type="Gene3D" id="3.30.420.10">
    <property type="entry name" value="Ribonuclease H-like superfamily/Ribonuclease H"/>
    <property type="match status" value="1"/>
</dbReference>
<dbReference type="InterPro" id="IPR003615">
    <property type="entry name" value="HNH_nuc"/>
</dbReference>
<reference evidence="14" key="1">
    <citation type="submission" date="2019-08" db="EMBL/GenBank/DDBJ databases">
        <authorList>
            <person name="Ashton P.M."/>
            <person name="Dallman T."/>
            <person name="Nair S."/>
            <person name="De Pinna E."/>
            <person name="Peters T."/>
            <person name="Grant K."/>
        </authorList>
    </citation>
    <scope>NUCLEOTIDE SEQUENCE</scope>
    <source>
        <strain evidence="14">264094</strain>
    </source>
</reference>
<dbReference type="GO" id="GO:0004519">
    <property type="term" value="F:endonuclease activity"/>
    <property type="evidence" value="ECO:0007669"/>
    <property type="project" value="UniProtKB-UniRule"/>
</dbReference>
<evidence type="ECO:0000256" key="9">
    <source>
        <dbReference type="ARBA" id="ARBA00023125"/>
    </source>
</evidence>
<comment type="subunit">
    <text evidence="11">Monomer. Binds crRNA and tracrRNA.</text>
</comment>
<dbReference type="InterPro" id="IPR036397">
    <property type="entry name" value="RNaseH_sf"/>
</dbReference>
<proteinExistence type="predicted"/>
<evidence type="ECO:0000256" key="11">
    <source>
        <dbReference type="ARBA" id="ARBA00046380"/>
    </source>
</evidence>
<organism evidence="14">
    <name type="scientific">Campylobacter jejuni</name>
    <dbReference type="NCBI Taxonomy" id="197"/>
    <lineage>
        <taxon>Bacteria</taxon>
        <taxon>Pseudomonadati</taxon>
        <taxon>Campylobacterota</taxon>
        <taxon>Epsilonproteobacteria</taxon>
        <taxon>Campylobacterales</taxon>
        <taxon>Campylobacteraceae</taxon>
        <taxon>Campylobacter</taxon>
    </lineage>
</organism>
<keyword evidence="7" id="KW-0694">RNA-binding</keyword>
<keyword evidence="9 12" id="KW-0238">DNA-binding</keyword>
<feature type="domain" description="HNH Cas9-type" evidence="13">
    <location>
        <begin position="1"/>
        <end position="79"/>
    </location>
</feature>
<dbReference type="NCBIfam" id="TIGR01865">
    <property type="entry name" value="cas_Csn1"/>
    <property type="match status" value="1"/>
</dbReference>
<sequence>HIYPYSRSFDDSYMNKVLVFTKQNQEKLNKTPFEAFGNDSTKWQKIEVLAKNLPEKKQKRILDKNYKDKEQKDFKDRNLNDTRYIARLVLNYTKDYLDFLPLSDDENTKLNDTQKGSKVHVEAKSGMLTSALRHTWGFSTKDRNNHLHHAIDAVIIAYANNSIVKAFSDFKKEQESNSAELYAKKISELDYKNKRKFFEPFSGFRQKVLDKIDEIFVSKPERKKPSGALHEETFRKEEEFYQSYGGK</sequence>
<keyword evidence="2 12" id="KW-0540">Nuclease</keyword>
<dbReference type="GO" id="GO:0003723">
    <property type="term" value="F:RNA binding"/>
    <property type="evidence" value="ECO:0007669"/>
    <property type="project" value="UniProtKB-UniRule"/>
</dbReference>
<keyword evidence="6" id="KW-0460">Magnesium</keyword>
<evidence type="ECO:0000256" key="7">
    <source>
        <dbReference type="ARBA" id="ARBA00022884"/>
    </source>
</evidence>
<comment type="cofactor">
    <cofactor evidence="1">
        <name>Mg(2+)</name>
        <dbReference type="ChEBI" id="CHEBI:18420"/>
    </cofactor>
</comment>
<evidence type="ECO:0000256" key="4">
    <source>
        <dbReference type="ARBA" id="ARBA00022759"/>
    </source>
</evidence>
<dbReference type="AlphaFoldDB" id="A0A5Z0F9U9"/>
<dbReference type="GO" id="GO:0003677">
    <property type="term" value="F:DNA binding"/>
    <property type="evidence" value="ECO:0007669"/>
    <property type="project" value="UniProtKB-UniRule"/>
</dbReference>
<keyword evidence="3" id="KW-0479">Metal-binding</keyword>
<evidence type="ECO:0000256" key="1">
    <source>
        <dbReference type="ARBA" id="ARBA00001946"/>
    </source>
</evidence>
<feature type="non-terminal residue" evidence="14">
    <location>
        <position position="247"/>
    </location>
</feature>
<evidence type="ECO:0000256" key="3">
    <source>
        <dbReference type="ARBA" id="ARBA00022723"/>
    </source>
</evidence>
<dbReference type="InterPro" id="IPR041383">
    <property type="entry name" value="RuvC_III"/>
</dbReference>
<evidence type="ECO:0000256" key="10">
    <source>
        <dbReference type="ARBA" id="ARBA00023211"/>
    </source>
</evidence>
<dbReference type="Pfam" id="PF18541">
    <property type="entry name" value="RuvC_III"/>
    <property type="match status" value="1"/>
</dbReference>
<comment type="caution">
    <text evidence="14">The sequence shown here is derived from an EMBL/GenBank/DDBJ whole genome shotgun (WGS) entry which is preliminary data.</text>
</comment>
<dbReference type="PROSITE" id="PS51749">
    <property type="entry name" value="HNH_CAS9"/>
    <property type="match status" value="1"/>
</dbReference>
<evidence type="ECO:0000256" key="2">
    <source>
        <dbReference type="ARBA" id="ARBA00022722"/>
    </source>
</evidence>
<evidence type="ECO:0000256" key="12">
    <source>
        <dbReference type="PROSITE-ProRule" id="PRU01085"/>
    </source>
</evidence>
<dbReference type="Pfam" id="PF13395">
    <property type="entry name" value="HNH_4"/>
    <property type="match status" value="1"/>
</dbReference>
<feature type="non-terminal residue" evidence="14">
    <location>
        <position position="1"/>
    </location>
</feature>
<name>A0A5Z0F9U9_CAMJU</name>
<dbReference type="InterPro" id="IPR033114">
    <property type="entry name" value="HNH_CAS9"/>
</dbReference>
<keyword evidence="8" id="KW-0051">Antiviral defense</keyword>
<keyword evidence="5 12" id="KW-0378">Hydrolase</keyword>
<evidence type="ECO:0000313" key="14">
    <source>
        <dbReference type="EMBL" id="ECQ9024259.1"/>
    </source>
</evidence>